<keyword evidence="3" id="KW-1185">Reference proteome</keyword>
<comment type="caution">
    <text evidence="2">The sequence shown here is derived from an EMBL/GenBank/DDBJ whole genome shotgun (WGS) entry which is preliminary data.</text>
</comment>
<dbReference type="Proteomes" id="UP000186817">
    <property type="component" value="Unassembled WGS sequence"/>
</dbReference>
<reference evidence="2 3" key="1">
    <citation type="submission" date="2016-02" db="EMBL/GenBank/DDBJ databases">
        <title>Genome analysis of coral dinoflagellate symbionts highlights evolutionary adaptations to a symbiotic lifestyle.</title>
        <authorList>
            <person name="Aranda M."/>
            <person name="Li Y."/>
            <person name="Liew Y.J."/>
            <person name="Baumgarten S."/>
            <person name="Simakov O."/>
            <person name="Wilson M."/>
            <person name="Piel J."/>
            <person name="Ashoor H."/>
            <person name="Bougouffa S."/>
            <person name="Bajic V.B."/>
            <person name="Ryu T."/>
            <person name="Ravasi T."/>
            <person name="Bayer T."/>
            <person name="Micklem G."/>
            <person name="Kim H."/>
            <person name="Bhak J."/>
            <person name="Lajeunesse T.C."/>
            <person name="Voolstra C.R."/>
        </authorList>
    </citation>
    <scope>NUCLEOTIDE SEQUENCE [LARGE SCALE GENOMIC DNA]</scope>
    <source>
        <strain evidence="2 3">CCMP2467</strain>
    </source>
</reference>
<sequence length="524" mass="58316">MRRRWAAQATQRQAESSAAAVSSLPAPPCIDLSTQTADPIGLPPAFPDALDYGDASPASHHGADIAPTQLDSPCISVSSTEDVELVPPAPPTHTAVLRSLAASSKHPAHHVGADCPAVPKALTHGPLPTVADLAIPPPVLRTSPARLAMVSFAYLPAFWCWRTLSRRMHTTGPSADSLNQQSALAEPPVQDQPVPNRKPRVDPDNPCNPGSVGHHYGGCKPCNKYNPERPDDSCKHAETCAFCHNKEHERPKHRGQRGRHALQRRDLVAMESQRQVSIMEEGVASGLVVRDLDGRVYTGFLQWKNVMESKCRFESMSSNRAINDDVVDERVRHNLKELTRSGRFCEFGQINLLILLNSTTHNFYVMDGQHRVRVMEKLYKETGKDIRFQFRAKAVSDDAEAHQELLHFQNSYPSDPRSFFSAKHAREVSTSVLMRLRTEFPSNELWVQVQTSRAGKRCGDPNRPKLNDFLVFWFLQDSGLLRDDCTDAQVFQHVVKMNRLMKHLSQTDSSKLGKAGRSSSGRLQ</sequence>
<organism evidence="2 3">
    <name type="scientific">Symbiodinium microadriaticum</name>
    <name type="common">Dinoflagellate</name>
    <name type="synonym">Zooxanthella microadriatica</name>
    <dbReference type="NCBI Taxonomy" id="2951"/>
    <lineage>
        <taxon>Eukaryota</taxon>
        <taxon>Sar</taxon>
        <taxon>Alveolata</taxon>
        <taxon>Dinophyceae</taxon>
        <taxon>Suessiales</taxon>
        <taxon>Symbiodiniaceae</taxon>
        <taxon>Symbiodinium</taxon>
    </lineage>
</organism>
<dbReference type="OrthoDB" id="416054at2759"/>
<evidence type="ECO:0000313" key="3">
    <source>
        <dbReference type="Proteomes" id="UP000186817"/>
    </source>
</evidence>
<evidence type="ECO:0008006" key="4">
    <source>
        <dbReference type="Google" id="ProtNLM"/>
    </source>
</evidence>
<feature type="compositionally biased region" description="Low complexity" evidence="1">
    <location>
        <begin position="1"/>
        <end position="24"/>
    </location>
</feature>
<dbReference type="EMBL" id="LSRX01000499">
    <property type="protein sequence ID" value="OLP95541.1"/>
    <property type="molecule type" value="Genomic_DNA"/>
</dbReference>
<protein>
    <recommendedName>
        <fullName evidence="4">ParB/Sulfiredoxin domain-containing protein</fullName>
    </recommendedName>
</protein>
<name>A0A1Q9DK55_SYMMI</name>
<feature type="compositionally biased region" description="Polar residues" evidence="1">
    <location>
        <begin position="171"/>
        <end position="183"/>
    </location>
</feature>
<evidence type="ECO:0000313" key="2">
    <source>
        <dbReference type="EMBL" id="OLP95541.1"/>
    </source>
</evidence>
<gene>
    <name evidence="2" type="ORF">AK812_SmicGene22332</name>
</gene>
<dbReference type="AlphaFoldDB" id="A0A1Q9DK55"/>
<evidence type="ECO:0000256" key="1">
    <source>
        <dbReference type="SAM" id="MobiDB-lite"/>
    </source>
</evidence>
<proteinExistence type="predicted"/>
<feature type="region of interest" description="Disordered" evidence="1">
    <location>
        <begin position="170"/>
        <end position="209"/>
    </location>
</feature>
<feature type="region of interest" description="Disordered" evidence="1">
    <location>
        <begin position="1"/>
        <end position="69"/>
    </location>
</feature>
<accession>A0A1Q9DK55</accession>